<dbReference type="EMBL" id="CH476615">
    <property type="protein sequence ID" value="EEP76543.1"/>
    <property type="molecule type" value="Genomic_DNA"/>
</dbReference>
<feature type="compositionally biased region" description="Low complexity" evidence="1">
    <location>
        <begin position="250"/>
        <end position="273"/>
    </location>
</feature>
<feature type="compositionally biased region" description="Basic residues" evidence="1">
    <location>
        <begin position="59"/>
        <end position="72"/>
    </location>
</feature>
<feature type="compositionally biased region" description="Basic and acidic residues" evidence="1">
    <location>
        <begin position="73"/>
        <end position="85"/>
    </location>
</feature>
<feature type="compositionally biased region" description="Polar residues" evidence="1">
    <location>
        <begin position="117"/>
        <end position="140"/>
    </location>
</feature>
<evidence type="ECO:0000313" key="2">
    <source>
        <dbReference type="EMBL" id="EEP76543.1"/>
    </source>
</evidence>
<dbReference type="Proteomes" id="UP000002058">
    <property type="component" value="Unassembled WGS sequence"/>
</dbReference>
<name>C4JHW7_UNCRE</name>
<reference evidence="3" key="1">
    <citation type="journal article" date="2009" name="Genome Res.">
        <title>Comparative genomic analyses of the human fungal pathogens Coccidioides and their relatives.</title>
        <authorList>
            <person name="Sharpton T.J."/>
            <person name="Stajich J.E."/>
            <person name="Rounsley S.D."/>
            <person name="Gardner M.J."/>
            <person name="Wortman J.R."/>
            <person name="Jordar V.S."/>
            <person name="Maiti R."/>
            <person name="Kodira C.D."/>
            <person name="Neafsey D.E."/>
            <person name="Zeng Q."/>
            <person name="Hung C.-Y."/>
            <person name="McMahan C."/>
            <person name="Muszewska A."/>
            <person name="Grynberg M."/>
            <person name="Mandel M.A."/>
            <person name="Kellner E.M."/>
            <person name="Barker B.M."/>
            <person name="Galgiani J.N."/>
            <person name="Orbach M.J."/>
            <person name="Kirkland T.N."/>
            <person name="Cole G.T."/>
            <person name="Henn M.R."/>
            <person name="Birren B.W."/>
            <person name="Taylor J.W."/>
        </authorList>
    </citation>
    <scope>NUCLEOTIDE SEQUENCE [LARGE SCALE GENOMIC DNA]</scope>
    <source>
        <strain evidence="3">UAMH 1704</strain>
    </source>
</reference>
<sequence length="312" mass="32592">MALRKKSMGELLAKYQEESKAAASKTGTPKMTGSPSPFKKSAMFPKPMSAQSDKVSRNSGKRPATKATKLAKRKTDEIHSSDKENAPCLESMNIPLANPKRRGKAGAQGGTARVISQHAQGSVLSPKSSNSRTFPQSPLKQSPVKPQPYISPLKPSYGNLDENTKANASRGTARKILSPQNSPASKRPSSAASVRMKRGTGAKSAMGALGTTRKTISRPATRQQHTRSASTSTTASNISVGTTIVRPTRSGTTTAAKKAAAGTGTSTTKKTTAPRGQTGTAASNAKKTAAGTRRGLAAEQPAAGRRVLRNRA</sequence>
<organism evidence="2 3">
    <name type="scientific">Uncinocarpus reesii (strain UAMH 1704)</name>
    <dbReference type="NCBI Taxonomy" id="336963"/>
    <lineage>
        <taxon>Eukaryota</taxon>
        <taxon>Fungi</taxon>
        <taxon>Dikarya</taxon>
        <taxon>Ascomycota</taxon>
        <taxon>Pezizomycotina</taxon>
        <taxon>Eurotiomycetes</taxon>
        <taxon>Eurotiomycetidae</taxon>
        <taxon>Onygenales</taxon>
        <taxon>Onygenaceae</taxon>
        <taxon>Uncinocarpus</taxon>
    </lineage>
</organism>
<accession>C4JHW7</accession>
<dbReference type="InParanoid" id="C4JHW7"/>
<feature type="region of interest" description="Disordered" evidence="1">
    <location>
        <begin position="17"/>
        <end position="312"/>
    </location>
</feature>
<dbReference type="GeneID" id="8442721"/>
<dbReference type="AlphaFoldDB" id="C4JHW7"/>
<dbReference type="eggNOG" id="ENOG502S9QE">
    <property type="taxonomic scope" value="Eukaryota"/>
</dbReference>
<dbReference type="OrthoDB" id="4204991at2759"/>
<feature type="compositionally biased region" description="Polar residues" evidence="1">
    <location>
        <begin position="274"/>
        <end position="286"/>
    </location>
</feature>
<dbReference type="HOGENOM" id="CLU_038589_0_0_1"/>
<protein>
    <recommendedName>
        <fullName evidence="4">Borealin N-terminal domain-containing protein</fullName>
    </recommendedName>
</protein>
<dbReference type="RefSeq" id="XP_002541876.1">
    <property type="nucleotide sequence ID" value="XM_002541830.1"/>
</dbReference>
<evidence type="ECO:0000313" key="3">
    <source>
        <dbReference type="Proteomes" id="UP000002058"/>
    </source>
</evidence>
<evidence type="ECO:0008006" key="4">
    <source>
        <dbReference type="Google" id="ProtNLM"/>
    </source>
</evidence>
<gene>
    <name evidence="2" type="ORF">UREG_01392</name>
</gene>
<dbReference type="OMA" id="ITMQQKQ"/>
<feature type="compositionally biased region" description="Low complexity" evidence="1">
    <location>
        <begin position="182"/>
        <end position="193"/>
    </location>
</feature>
<evidence type="ECO:0000256" key="1">
    <source>
        <dbReference type="SAM" id="MobiDB-lite"/>
    </source>
</evidence>
<keyword evidence="3" id="KW-1185">Reference proteome</keyword>
<proteinExistence type="predicted"/>
<dbReference type="VEuPathDB" id="FungiDB:UREG_01392"/>
<feature type="compositionally biased region" description="Polar residues" evidence="1">
    <location>
        <begin position="25"/>
        <end position="35"/>
    </location>
</feature>
<dbReference type="KEGG" id="ure:UREG_01392"/>
<feature type="compositionally biased region" description="Low complexity" evidence="1">
    <location>
        <begin position="221"/>
        <end position="236"/>
    </location>
</feature>